<evidence type="ECO:0000256" key="1">
    <source>
        <dbReference type="SAM" id="MobiDB-lite"/>
    </source>
</evidence>
<organism evidence="2 3">
    <name type="scientific">Aduncisulcus paluster</name>
    <dbReference type="NCBI Taxonomy" id="2918883"/>
    <lineage>
        <taxon>Eukaryota</taxon>
        <taxon>Metamonada</taxon>
        <taxon>Carpediemonas-like organisms</taxon>
        <taxon>Aduncisulcus</taxon>
    </lineage>
</organism>
<accession>A0ABQ5KZW4</accession>
<comment type="caution">
    <text evidence="2">The sequence shown here is derived from an EMBL/GenBank/DDBJ whole genome shotgun (WGS) entry which is preliminary data.</text>
</comment>
<proteinExistence type="predicted"/>
<dbReference type="Proteomes" id="UP001057375">
    <property type="component" value="Unassembled WGS sequence"/>
</dbReference>
<feature type="region of interest" description="Disordered" evidence="1">
    <location>
        <begin position="1"/>
        <end position="40"/>
    </location>
</feature>
<feature type="compositionally biased region" description="Basic residues" evidence="1">
    <location>
        <begin position="21"/>
        <end position="33"/>
    </location>
</feature>
<keyword evidence="3" id="KW-1185">Reference proteome</keyword>
<name>A0ABQ5KZW4_9EUKA</name>
<protein>
    <submittedName>
        <fullName evidence="2">Uncharacterized protein</fullName>
    </submittedName>
</protein>
<dbReference type="EMBL" id="BQXS01005432">
    <property type="protein sequence ID" value="GKT37902.1"/>
    <property type="molecule type" value="Genomic_DNA"/>
</dbReference>
<feature type="non-terminal residue" evidence="2">
    <location>
        <position position="1"/>
    </location>
</feature>
<gene>
    <name evidence="2" type="ORF">ADUPG1_003840</name>
</gene>
<sequence length="88" mass="9848">TQSPIKNGYAKRTGLREKTHTSGKRISGSKRGIHSASGIDNPKTVGAKQIDTMLFSQLRKLNFKKPAFMIHFLESCGDNHNRTDSEFK</sequence>
<evidence type="ECO:0000313" key="3">
    <source>
        <dbReference type="Proteomes" id="UP001057375"/>
    </source>
</evidence>
<evidence type="ECO:0000313" key="2">
    <source>
        <dbReference type="EMBL" id="GKT37902.1"/>
    </source>
</evidence>
<reference evidence="2" key="1">
    <citation type="submission" date="2022-03" db="EMBL/GenBank/DDBJ databases">
        <title>Draft genome sequence of Aduncisulcus paluster, a free-living microaerophilic Fornicata.</title>
        <authorList>
            <person name="Yuyama I."/>
            <person name="Kume K."/>
            <person name="Tamura T."/>
            <person name="Inagaki Y."/>
            <person name="Hashimoto T."/>
        </authorList>
    </citation>
    <scope>NUCLEOTIDE SEQUENCE</scope>
    <source>
        <strain evidence="2">NY0171</strain>
    </source>
</reference>